<organism evidence="1 2">
    <name type="scientific">Fusarium sarcochroum</name>
    <dbReference type="NCBI Taxonomy" id="1208366"/>
    <lineage>
        <taxon>Eukaryota</taxon>
        <taxon>Fungi</taxon>
        <taxon>Dikarya</taxon>
        <taxon>Ascomycota</taxon>
        <taxon>Pezizomycotina</taxon>
        <taxon>Sordariomycetes</taxon>
        <taxon>Hypocreomycetidae</taxon>
        <taxon>Hypocreales</taxon>
        <taxon>Nectriaceae</taxon>
        <taxon>Fusarium</taxon>
        <taxon>Fusarium lateritium species complex</taxon>
    </lineage>
</organism>
<dbReference type="AlphaFoldDB" id="A0A8H4WY82"/>
<keyword evidence="2" id="KW-1185">Reference proteome</keyword>
<accession>A0A8H4WY82</accession>
<comment type="caution">
    <text evidence="1">The sequence shown here is derived from an EMBL/GenBank/DDBJ whole genome shotgun (WGS) entry which is preliminary data.</text>
</comment>
<protein>
    <submittedName>
        <fullName evidence="1">Uncharacterized protein</fullName>
    </submittedName>
</protein>
<proteinExistence type="predicted"/>
<dbReference type="EMBL" id="JABEXW010000820">
    <property type="protein sequence ID" value="KAF4954229.1"/>
    <property type="molecule type" value="Genomic_DNA"/>
</dbReference>
<sequence length="121" mass="13452">MRRPPLRADVHLRVQGNGLLSPKEFCDKSAKQQITQALGRLSSVRNLSGRIFLPAQLEDAAREMAQNHTGEVAFSFHVEGAVYEKEYLTVEDFASGGYPRYPWSVGYDGQDDVLAGGHEDE</sequence>
<reference evidence="1" key="1">
    <citation type="journal article" date="2020" name="BMC Genomics">
        <title>Correction to: Identification and distribution of gene clusters required for synthesis of sphingolipid metabolism inhibitors in diverse species of the filamentous fungus Fusarium.</title>
        <authorList>
            <person name="Kim H.S."/>
            <person name="Lohmar J.M."/>
            <person name="Busman M."/>
            <person name="Brown D.W."/>
            <person name="Naumann T.A."/>
            <person name="Divon H.H."/>
            <person name="Lysoe E."/>
            <person name="Uhlig S."/>
            <person name="Proctor R.H."/>
        </authorList>
    </citation>
    <scope>NUCLEOTIDE SEQUENCE</scope>
    <source>
        <strain evidence="1">NRRL 20472</strain>
    </source>
</reference>
<reference evidence="1" key="2">
    <citation type="submission" date="2020-05" db="EMBL/GenBank/DDBJ databases">
        <authorList>
            <person name="Kim H.-S."/>
            <person name="Proctor R.H."/>
            <person name="Brown D.W."/>
        </authorList>
    </citation>
    <scope>NUCLEOTIDE SEQUENCE</scope>
    <source>
        <strain evidence="1">NRRL 20472</strain>
    </source>
</reference>
<name>A0A8H4WY82_9HYPO</name>
<evidence type="ECO:0000313" key="2">
    <source>
        <dbReference type="Proteomes" id="UP000622797"/>
    </source>
</evidence>
<evidence type="ECO:0000313" key="1">
    <source>
        <dbReference type="EMBL" id="KAF4954229.1"/>
    </source>
</evidence>
<gene>
    <name evidence="1" type="ORF">FSARC_12199</name>
</gene>
<dbReference type="Proteomes" id="UP000622797">
    <property type="component" value="Unassembled WGS sequence"/>
</dbReference>
<dbReference type="OrthoDB" id="4757095at2759"/>